<dbReference type="Pfam" id="PF01928">
    <property type="entry name" value="CYTH"/>
    <property type="match status" value="1"/>
</dbReference>
<dbReference type="GO" id="GO:0016462">
    <property type="term" value="F:pyrophosphatase activity"/>
    <property type="evidence" value="ECO:0007669"/>
    <property type="project" value="UniProtKB-ARBA"/>
</dbReference>
<sequence length="258" mass="26732">MGGDCGAHGQVRVQCTGEHSYRRGEDAVHGRVQCMLGEDAVHGRVQCTWGGCSARESAVHAGRGSMQCTGEHSGRSGCLWGAAAWGRGPGAADALCQGRSLPCGGLGVLGMPSAAGGAPCPIPGGLPLPDPAAPQEGPAELIFYERPDAAGPKLSQYSISRTDDPEGLEAVLARALGVLGVVKKERLLYLVGQTRVHLDSVEGLGDFLELEVVLSEDQSPEQGELVARELMKELGVEDGDLLTGAYLDLLLARGQPGS</sequence>
<dbReference type="PANTHER" id="PTHR21028:SF2">
    <property type="entry name" value="CYTH DOMAIN-CONTAINING PROTEIN"/>
    <property type="match status" value="1"/>
</dbReference>
<evidence type="ECO:0000313" key="3">
    <source>
        <dbReference type="Proteomes" id="UP000694424"/>
    </source>
</evidence>
<protein>
    <recommendedName>
        <fullName evidence="1">CYTH domain-containing protein</fullName>
    </recommendedName>
</protein>
<dbReference type="Ensembl" id="ENSAOWT00000007876.1">
    <property type="protein sequence ID" value="ENSAOWP00000006969.1"/>
    <property type="gene ID" value="ENSAOWG00000004800.1"/>
</dbReference>
<dbReference type="InterPro" id="IPR023577">
    <property type="entry name" value="CYTH_domain"/>
</dbReference>
<reference evidence="2" key="2">
    <citation type="submission" date="2025-09" db="UniProtKB">
        <authorList>
            <consortium name="Ensembl"/>
        </authorList>
    </citation>
    <scope>IDENTIFICATION</scope>
</reference>
<keyword evidence="3" id="KW-1185">Reference proteome</keyword>
<evidence type="ECO:0000259" key="1">
    <source>
        <dbReference type="Pfam" id="PF01928"/>
    </source>
</evidence>
<dbReference type="InterPro" id="IPR033469">
    <property type="entry name" value="CYTH-like_dom_sf"/>
</dbReference>
<dbReference type="InterPro" id="IPR008173">
    <property type="entry name" value="Adenylyl_cyclase_CyaB"/>
</dbReference>
<dbReference type="SUPFAM" id="SSF55154">
    <property type="entry name" value="CYTH-like phosphatases"/>
    <property type="match status" value="1"/>
</dbReference>
<name>A0A8B9S613_APTOW</name>
<organism evidence="2 3">
    <name type="scientific">Apteryx owenii</name>
    <name type="common">Little spotted kiwi</name>
    <dbReference type="NCBI Taxonomy" id="8824"/>
    <lineage>
        <taxon>Eukaryota</taxon>
        <taxon>Metazoa</taxon>
        <taxon>Chordata</taxon>
        <taxon>Craniata</taxon>
        <taxon>Vertebrata</taxon>
        <taxon>Euteleostomi</taxon>
        <taxon>Archelosauria</taxon>
        <taxon>Archosauria</taxon>
        <taxon>Dinosauria</taxon>
        <taxon>Saurischia</taxon>
        <taxon>Theropoda</taxon>
        <taxon>Coelurosauria</taxon>
        <taxon>Aves</taxon>
        <taxon>Palaeognathae</taxon>
        <taxon>Apterygiformes</taxon>
        <taxon>Apterygidae</taxon>
        <taxon>Apteryx</taxon>
    </lineage>
</organism>
<accession>A0A8B9S613</accession>
<dbReference type="CDD" id="cd07890">
    <property type="entry name" value="CYTH-like_AC_IV-like"/>
    <property type="match status" value="1"/>
</dbReference>
<dbReference type="Gene3D" id="2.40.320.10">
    <property type="entry name" value="Hypothetical Protein Pfu-838710-001"/>
    <property type="match status" value="1"/>
</dbReference>
<reference evidence="2" key="1">
    <citation type="submission" date="2025-08" db="UniProtKB">
        <authorList>
            <consortium name="Ensembl"/>
        </authorList>
    </citation>
    <scope>IDENTIFICATION</scope>
</reference>
<dbReference type="Proteomes" id="UP000694424">
    <property type="component" value="Unplaced"/>
</dbReference>
<evidence type="ECO:0000313" key="2">
    <source>
        <dbReference type="Ensembl" id="ENSAOWP00000006969.1"/>
    </source>
</evidence>
<dbReference type="AlphaFoldDB" id="A0A8B9S613"/>
<dbReference type="PANTHER" id="PTHR21028">
    <property type="entry name" value="SI:CH211-156B7.4"/>
    <property type="match status" value="1"/>
</dbReference>
<proteinExistence type="predicted"/>
<feature type="domain" description="CYTH" evidence="1">
    <location>
        <begin position="138"/>
        <end position="246"/>
    </location>
</feature>